<keyword evidence="2" id="KW-0732">Signal</keyword>
<evidence type="ECO:0000313" key="4">
    <source>
        <dbReference type="Proteomes" id="UP000594688"/>
    </source>
</evidence>
<protein>
    <recommendedName>
        <fullName evidence="5">STI1 domain-containing protein</fullName>
    </recommendedName>
</protein>
<feature type="chain" id="PRO_5032944986" description="STI1 domain-containing protein" evidence="2">
    <location>
        <begin position="26"/>
        <end position="130"/>
    </location>
</feature>
<evidence type="ECO:0000313" key="3">
    <source>
        <dbReference type="EMBL" id="QPJ61794.1"/>
    </source>
</evidence>
<sequence>MKPKVIILLSLFISASILLAHSAMADAWGPPPTKKTIQSKSKIPSPPSIKKKVVPESENVDELTEKMMDNPESMSKIGKLQNDPTMQKILQDPELMEAIRNKDLSRIASDPKIKALESNQGLQELLKQNQ</sequence>
<name>A0A7T0BVN6_9BACT</name>
<evidence type="ECO:0000256" key="1">
    <source>
        <dbReference type="SAM" id="MobiDB-lite"/>
    </source>
</evidence>
<reference evidence="3 4" key="1">
    <citation type="submission" date="2020-02" db="EMBL/GenBank/DDBJ databases">
        <title>Genomic and physiological characterization of two novel Nitrospinaceae genera.</title>
        <authorList>
            <person name="Mueller A.J."/>
            <person name="Jung M.-Y."/>
            <person name="Strachan C.R."/>
            <person name="Herbold C.W."/>
            <person name="Kirkegaard R.H."/>
            <person name="Daims H."/>
        </authorList>
    </citation>
    <scope>NUCLEOTIDE SEQUENCE [LARGE SCALE GENOMIC DNA]</scope>
    <source>
        <strain evidence="3">EB</strain>
    </source>
</reference>
<feature type="compositionally biased region" description="Low complexity" evidence="1">
    <location>
        <begin position="34"/>
        <end position="43"/>
    </location>
</feature>
<dbReference type="AlphaFoldDB" id="A0A7T0BVN6"/>
<feature type="signal peptide" evidence="2">
    <location>
        <begin position="1"/>
        <end position="25"/>
    </location>
</feature>
<feature type="region of interest" description="Disordered" evidence="1">
    <location>
        <begin position="26"/>
        <end position="61"/>
    </location>
</feature>
<dbReference type="KEGG" id="nli:G3M70_07835"/>
<dbReference type="EMBL" id="CP048685">
    <property type="protein sequence ID" value="QPJ61794.1"/>
    <property type="molecule type" value="Genomic_DNA"/>
</dbReference>
<proteinExistence type="predicted"/>
<accession>A0A7T0BVN6</accession>
<organism evidence="3 4">
    <name type="scientific">Candidatus Nitronauta litoralis</name>
    <dbReference type="NCBI Taxonomy" id="2705533"/>
    <lineage>
        <taxon>Bacteria</taxon>
        <taxon>Pseudomonadati</taxon>
        <taxon>Nitrospinota/Tectimicrobiota group</taxon>
        <taxon>Nitrospinota</taxon>
        <taxon>Nitrospinia</taxon>
        <taxon>Nitrospinales</taxon>
        <taxon>Nitrospinaceae</taxon>
        <taxon>Candidatus Nitronauta</taxon>
    </lineage>
</organism>
<dbReference type="Proteomes" id="UP000594688">
    <property type="component" value="Chromosome"/>
</dbReference>
<evidence type="ECO:0008006" key="5">
    <source>
        <dbReference type="Google" id="ProtNLM"/>
    </source>
</evidence>
<gene>
    <name evidence="3" type="ORF">G3M70_07835</name>
</gene>
<evidence type="ECO:0000256" key="2">
    <source>
        <dbReference type="SAM" id="SignalP"/>
    </source>
</evidence>